<accession>A0A671LEP9</accession>
<evidence type="ECO:0000313" key="4">
    <source>
        <dbReference type="Ensembl" id="ENSSANP00000018793.1"/>
    </source>
</evidence>
<reference evidence="4" key="2">
    <citation type="submission" date="2025-09" db="UniProtKB">
        <authorList>
            <consortium name="Ensembl"/>
        </authorList>
    </citation>
    <scope>IDENTIFICATION</scope>
</reference>
<protein>
    <recommendedName>
        <fullName evidence="3">UMOD/GP2/OIT3-like D8C domain-containing protein</fullName>
    </recommendedName>
</protein>
<feature type="domain" description="UMOD/GP2/OIT3-like D8C" evidence="3">
    <location>
        <begin position="59"/>
        <end position="146"/>
    </location>
</feature>
<dbReference type="PANTHER" id="PTHR36191:SF4">
    <property type="entry name" value="VWFD DOMAIN-CONTAINING PROTEIN"/>
    <property type="match status" value="1"/>
</dbReference>
<dbReference type="Ensembl" id="ENSSANT00000020060.1">
    <property type="protein sequence ID" value="ENSSANP00000018793.1"/>
    <property type="gene ID" value="ENSSANG00000009860.1"/>
</dbReference>
<dbReference type="AlphaFoldDB" id="A0A671LEP9"/>
<keyword evidence="2" id="KW-1015">Disulfide bond</keyword>
<dbReference type="Pfam" id="PF23283">
    <property type="entry name" value="D8C_UMOD"/>
    <property type="match status" value="1"/>
</dbReference>
<keyword evidence="5" id="KW-1185">Reference proteome</keyword>
<reference evidence="4" key="1">
    <citation type="submission" date="2025-08" db="UniProtKB">
        <authorList>
            <consortium name="Ensembl"/>
        </authorList>
    </citation>
    <scope>IDENTIFICATION</scope>
</reference>
<dbReference type="InterPro" id="IPR057774">
    <property type="entry name" value="D8C_UMOD/GP2/OIT3-like"/>
</dbReference>
<proteinExistence type="predicted"/>
<keyword evidence="1" id="KW-0732">Signal</keyword>
<evidence type="ECO:0000256" key="2">
    <source>
        <dbReference type="ARBA" id="ARBA00023157"/>
    </source>
</evidence>
<dbReference type="PANTHER" id="PTHR36191">
    <property type="entry name" value="ENDO/EXONUCLEASE/PHOSPHATASE DOMAIN-CONTAINING PROTEIN-RELATED"/>
    <property type="match status" value="1"/>
</dbReference>
<evidence type="ECO:0000256" key="1">
    <source>
        <dbReference type="ARBA" id="ARBA00022729"/>
    </source>
</evidence>
<sequence>CGVSFCVQHCLVSRLCFPQWGSLESLALLNPTCHLDEATNNKYSSQIMCDCEVNWNGWYRLFIQGQSVQMPDTCVDQDSCGTHAPLWLNGGHPTIGDGVVTRGVCGHYDNDCCSFLSNPIKVKACLGDYYVYEFVKPAFCFLAYCAGKYLYIFPLFIYVKSIHCCT</sequence>
<dbReference type="Proteomes" id="UP000472260">
    <property type="component" value="Unassembled WGS sequence"/>
</dbReference>
<organism evidence="4 5">
    <name type="scientific">Sinocyclocheilus anshuiensis</name>
    <dbReference type="NCBI Taxonomy" id="1608454"/>
    <lineage>
        <taxon>Eukaryota</taxon>
        <taxon>Metazoa</taxon>
        <taxon>Chordata</taxon>
        <taxon>Craniata</taxon>
        <taxon>Vertebrata</taxon>
        <taxon>Euteleostomi</taxon>
        <taxon>Actinopterygii</taxon>
        <taxon>Neopterygii</taxon>
        <taxon>Teleostei</taxon>
        <taxon>Ostariophysi</taxon>
        <taxon>Cypriniformes</taxon>
        <taxon>Cyprinidae</taxon>
        <taxon>Cyprininae</taxon>
        <taxon>Sinocyclocheilus</taxon>
    </lineage>
</organism>
<evidence type="ECO:0000259" key="3">
    <source>
        <dbReference type="Pfam" id="PF23283"/>
    </source>
</evidence>
<evidence type="ECO:0000313" key="5">
    <source>
        <dbReference type="Proteomes" id="UP000472260"/>
    </source>
</evidence>
<name>A0A671LEP9_9TELE</name>